<feature type="transmembrane region" description="Helical" evidence="6">
    <location>
        <begin position="242"/>
        <end position="263"/>
    </location>
</feature>
<feature type="domain" description="EamA" evidence="7">
    <location>
        <begin position="7"/>
        <end position="138"/>
    </location>
</feature>
<evidence type="ECO:0000313" key="8">
    <source>
        <dbReference type="EMBL" id="BAF49481.1"/>
    </source>
</evidence>
<gene>
    <name evidence="8" type="primary">pagO</name>
</gene>
<dbReference type="PANTHER" id="PTHR32322:SF14">
    <property type="entry name" value="PROTEIN PAGO"/>
    <property type="match status" value="1"/>
</dbReference>
<dbReference type="GO" id="GO:0005886">
    <property type="term" value="C:plasma membrane"/>
    <property type="evidence" value="ECO:0007669"/>
    <property type="project" value="UniProtKB-SubCell"/>
</dbReference>
<keyword evidence="3 6" id="KW-0812">Transmembrane</keyword>
<dbReference type="PANTHER" id="PTHR32322">
    <property type="entry name" value="INNER MEMBRANE TRANSPORTER"/>
    <property type="match status" value="1"/>
</dbReference>
<feature type="domain" description="EamA" evidence="7">
    <location>
        <begin position="151"/>
        <end position="286"/>
    </location>
</feature>
<dbReference type="PATRIC" id="fig|573.1355.peg.3499"/>
<feature type="transmembrane region" description="Helical" evidence="6">
    <location>
        <begin position="66"/>
        <end position="87"/>
    </location>
</feature>
<keyword evidence="5 6" id="KW-0472">Membrane</keyword>
<comment type="subcellular location">
    <subcellularLocation>
        <location evidence="1">Cell membrane</location>
        <topology evidence="1">Multi-pass membrane protein</topology>
    </subcellularLocation>
</comment>
<dbReference type="AlphaFoldDB" id="A4GZF1"/>
<dbReference type="InterPro" id="IPR050638">
    <property type="entry name" value="AA-Vitamin_Transporters"/>
</dbReference>
<dbReference type="InterPro" id="IPR000620">
    <property type="entry name" value="EamA_dom"/>
</dbReference>
<evidence type="ECO:0000256" key="2">
    <source>
        <dbReference type="ARBA" id="ARBA00022475"/>
    </source>
</evidence>
<accession>A4GZF1</accession>
<feature type="transmembrane region" description="Helical" evidence="6">
    <location>
        <begin position="34"/>
        <end position="54"/>
    </location>
</feature>
<reference evidence="8" key="1">
    <citation type="submission" date="2007-03" db="EMBL/GenBank/DDBJ databases">
        <authorList>
            <person name="Lin T."/>
            <person name="Lee C."/>
            <person name="Hsieh P."/>
            <person name="Tsai S."/>
            <person name="Wang J."/>
        </authorList>
    </citation>
    <scope>NUCLEOTIDE SEQUENCE</scope>
    <source>
        <strain evidence="8">NTUH-K2044</strain>
    </source>
</reference>
<keyword evidence="4 6" id="KW-1133">Transmembrane helix</keyword>
<evidence type="ECO:0000256" key="3">
    <source>
        <dbReference type="ARBA" id="ARBA00022692"/>
    </source>
</evidence>
<dbReference type="RefSeq" id="WP_015874983.1">
    <property type="nucleotide sequence ID" value="NZ_BAACAK010000032.1"/>
</dbReference>
<reference evidence="8" key="2">
    <citation type="journal article" date="2008" name="J. Bacteriol.">
        <title>Characterization of integrative and conjugative element ICEKp1-associated genomic heterogeneity in a Klebsiella pneumoniae strain isolated from a primary liver abscess.</title>
        <authorList>
            <person name="Lin T.-L."/>
            <person name="Lee C.-Z."/>
            <person name="Hsieh P.-F."/>
            <person name="Tsai S.-F."/>
            <person name="Wang J.-T."/>
        </authorList>
    </citation>
    <scope>NUCLEOTIDE SEQUENCE</scope>
    <source>
        <strain evidence="8">NTUH-K2044</strain>
    </source>
</reference>
<feature type="transmembrane region" description="Helical" evidence="6">
    <location>
        <begin position="122"/>
        <end position="142"/>
    </location>
</feature>
<feature type="transmembrane region" description="Helical" evidence="6">
    <location>
        <begin position="269"/>
        <end position="287"/>
    </location>
</feature>
<feature type="transmembrane region" description="Helical" evidence="6">
    <location>
        <begin position="93"/>
        <end position="115"/>
    </location>
</feature>
<feature type="transmembrane region" description="Helical" evidence="6">
    <location>
        <begin position="148"/>
        <end position="167"/>
    </location>
</feature>
<proteinExistence type="predicted"/>
<dbReference type="EMBL" id="AB298504">
    <property type="protein sequence ID" value="BAF49481.1"/>
    <property type="molecule type" value="Genomic_DNA"/>
</dbReference>
<name>A4GZF1_KLEPN</name>
<feature type="transmembrane region" description="Helical" evidence="6">
    <location>
        <begin position="179"/>
        <end position="201"/>
    </location>
</feature>
<organism evidence="8">
    <name type="scientific">Klebsiella pneumoniae</name>
    <dbReference type="NCBI Taxonomy" id="573"/>
    <lineage>
        <taxon>Bacteria</taxon>
        <taxon>Pseudomonadati</taxon>
        <taxon>Pseudomonadota</taxon>
        <taxon>Gammaproteobacteria</taxon>
        <taxon>Enterobacterales</taxon>
        <taxon>Enterobacteriaceae</taxon>
        <taxon>Klebsiella/Raoultella group</taxon>
        <taxon>Klebsiella</taxon>
        <taxon>Klebsiella pneumoniae complex</taxon>
    </lineage>
</organism>
<dbReference type="InterPro" id="IPR037185">
    <property type="entry name" value="EmrE-like"/>
</dbReference>
<keyword evidence="2" id="KW-1003">Cell membrane</keyword>
<evidence type="ECO:0000259" key="7">
    <source>
        <dbReference type="Pfam" id="PF00892"/>
    </source>
</evidence>
<dbReference type="SUPFAM" id="SSF103481">
    <property type="entry name" value="Multidrug resistance efflux transporter EmrE"/>
    <property type="match status" value="2"/>
</dbReference>
<protein>
    <submittedName>
        <fullName evidence="8">PagO</fullName>
    </submittedName>
</protein>
<dbReference type="Pfam" id="PF00892">
    <property type="entry name" value="EamA"/>
    <property type="match status" value="2"/>
</dbReference>
<feature type="transmembrane region" description="Helical" evidence="6">
    <location>
        <begin position="213"/>
        <end position="235"/>
    </location>
</feature>
<sequence length="304" mass="33708">MRRITIFILFLLVAVTWGTTWIAMKIALESIPPVFATGMRFLFSAPLLIIIAWVKKIPFLFPVGQRLFQLAISIFYFAIPFSLMIYGEVYVNPGLASIIFANMPVAVLIASFLFLNEKTNSIQITGLIIALASLSFILITEARERTESQWTGVVALSSAVIIHAIVYTQCKKRCCTVSVISFNALPCFIAGIILSLVGSFFERPQLSAFSLHSILATMYLGCFAGVFGILCYFSLQKRASAFQASLVFLIFPLIAVSLESYIYGKTISTYSILLIPPLVIGMFLTLIQKNPVIDKCNMNNKMNS</sequence>
<evidence type="ECO:0000256" key="5">
    <source>
        <dbReference type="ARBA" id="ARBA00023136"/>
    </source>
</evidence>
<evidence type="ECO:0000256" key="4">
    <source>
        <dbReference type="ARBA" id="ARBA00022989"/>
    </source>
</evidence>
<evidence type="ECO:0000256" key="6">
    <source>
        <dbReference type="SAM" id="Phobius"/>
    </source>
</evidence>
<evidence type="ECO:0000256" key="1">
    <source>
        <dbReference type="ARBA" id="ARBA00004651"/>
    </source>
</evidence>